<organism evidence="1 2">
    <name type="scientific">Trachymyrmex septentrionalis</name>
    <dbReference type="NCBI Taxonomy" id="34720"/>
    <lineage>
        <taxon>Eukaryota</taxon>
        <taxon>Metazoa</taxon>
        <taxon>Ecdysozoa</taxon>
        <taxon>Arthropoda</taxon>
        <taxon>Hexapoda</taxon>
        <taxon>Insecta</taxon>
        <taxon>Pterygota</taxon>
        <taxon>Neoptera</taxon>
        <taxon>Endopterygota</taxon>
        <taxon>Hymenoptera</taxon>
        <taxon>Apocrita</taxon>
        <taxon>Aculeata</taxon>
        <taxon>Formicoidea</taxon>
        <taxon>Formicidae</taxon>
        <taxon>Myrmicinae</taxon>
        <taxon>Trachymyrmex</taxon>
    </lineage>
</organism>
<reference evidence="1 2" key="1">
    <citation type="submission" date="2016-03" db="EMBL/GenBank/DDBJ databases">
        <title>Trachymyrmex septentrionalis WGS genome.</title>
        <authorList>
            <person name="Nygaard S."/>
            <person name="Hu H."/>
            <person name="Boomsma J."/>
            <person name="Zhang G."/>
        </authorList>
    </citation>
    <scope>NUCLEOTIDE SEQUENCE [LARGE SCALE GENOMIC DNA]</scope>
    <source>
        <strain evidence="1">Tsep2-gDNA-1</strain>
        <tissue evidence="1">Whole body</tissue>
    </source>
</reference>
<evidence type="ECO:0000313" key="2">
    <source>
        <dbReference type="Proteomes" id="UP000078541"/>
    </source>
</evidence>
<name>A0A195FMC8_9HYME</name>
<accession>A0A195FMC8</accession>
<evidence type="ECO:0000313" key="1">
    <source>
        <dbReference type="EMBL" id="KYN41119.1"/>
    </source>
</evidence>
<sequence>MSYPLNSMSNKDKTILASLNERHPMIIDKSKIGKKERKNICVHFNHLNTQHRFIKASILDNVNLPRASRML</sequence>
<proteinExistence type="predicted"/>
<dbReference type="AlphaFoldDB" id="A0A195FMC8"/>
<keyword evidence="2" id="KW-1185">Reference proteome</keyword>
<gene>
    <name evidence="1" type="ORF">ALC56_04270</name>
</gene>
<protein>
    <submittedName>
        <fullName evidence="1">Uncharacterized protein</fullName>
    </submittedName>
</protein>
<dbReference type="Proteomes" id="UP000078541">
    <property type="component" value="Unassembled WGS sequence"/>
</dbReference>
<dbReference type="EMBL" id="KQ981490">
    <property type="protein sequence ID" value="KYN41119.1"/>
    <property type="molecule type" value="Genomic_DNA"/>
</dbReference>